<sequence length="173" mass="18884">MSSDPQCGNLDNGDSFLGLRVASVFVILFCSTAGTLFPILAKRSTWLHVPKSVFDFTKYFGSGIATAFIHLLSPALDELSSDCLSPGWKEYPYALALRLLSIMSIFILELVALRWSTARLKKINVTHDPHGHSVGSHAAHGPESTTIPMKDVDEPEQQSGKQRLNLDDSVPSA</sequence>
<comment type="caution">
    <text evidence="7">The sequence shown here is derived from an EMBL/GenBank/DDBJ whole genome shotgun (WGS) entry which is preliminary data.</text>
</comment>
<evidence type="ECO:0000313" key="7">
    <source>
        <dbReference type="EMBL" id="KAF7344750.1"/>
    </source>
</evidence>
<accession>A0A8H6XR00</accession>
<dbReference type="OrthoDB" id="448280at2759"/>
<feature type="transmembrane region" description="Helical" evidence="6">
    <location>
        <begin position="20"/>
        <end position="41"/>
    </location>
</feature>
<evidence type="ECO:0000256" key="2">
    <source>
        <dbReference type="ARBA" id="ARBA00022692"/>
    </source>
</evidence>
<keyword evidence="4 6" id="KW-0472">Membrane</keyword>
<dbReference type="Pfam" id="PF02535">
    <property type="entry name" value="Zip"/>
    <property type="match status" value="1"/>
</dbReference>
<reference evidence="7" key="1">
    <citation type="submission" date="2020-05" db="EMBL/GenBank/DDBJ databases">
        <title>Mycena genomes resolve the evolution of fungal bioluminescence.</title>
        <authorList>
            <person name="Tsai I.J."/>
        </authorList>
    </citation>
    <scope>NUCLEOTIDE SEQUENCE</scope>
    <source>
        <strain evidence="7">CCC161011</strain>
    </source>
</reference>
<dbReference type="Proteomes" id="UP000620124">
    <property type="component" value="Unassembled WGS sequence"/>
</dbReference>
<dbReference type="EMBL" id="JACAZI010000014">
    <property type="protein sequence ID" value="KAF7344750.1"/>
    <property type="molecule type" value="Genomic_DNA"/>
</dbReference>
<comment type="subcellular location">
    <subcellularLocation>
        <location evidence="1">Membrane</location>
        <topology evidence="1">Multi-pass membrane protein</topology>
    </subcellularLocation>
</comment>
<dbReference type="InterPro" id="IPR003689">
    <property type="entry name" value="ZIP"/>
</dbReference>
<evidence type="ECO:0000256" key="5">
    <source>
        <dbReference type="SAM" id="MobiDB-lite"/>
    </source>
</evidence>
<gene>
    <name evidence="7" type="ORF">MVEN_01635700</name>
</gene>
<protein>
    <submittedName>
        <fullName evidence="7">Uncharacterized protein</fullName>
    </submittedName>
</protein>
<dbReference type="GO" id="GO:0016020">
    <property type="term" value="C:membrane"/>
    <property type="evidence" value="ECO:0007669"/>
    <property type="project" value="UniProtKB-SubCell"/>
</dbReference>
<feature type="transmembrane region" description="Helical" evidence="6">
    <location>
        <begin position="53"/>
        <end position="73"/>
    </location>
</feature>
<organism evidence="7 8">
    <name type="scientific">Mycena venus</name>
    <dbReference type="NCBI Taxonomy" id="2733690"/>
    <lineage>
        <taxon>Eukaryota</taxon>
        <taxon>Fungi</taxon>
        <taxon>Dikarya</taxon>
        <taxon>Basidiomycota</taxon>
        <taxon>Agaricomycotina</taxon>
        <taxon>Agaricomycetes</taxon>
        <taxon>Agaricomycetidae</taxon>
        <taxon>Agaricales</taxon>
        <taxon>Marasmiineae</taxon>
        <taxon>Mycenaceae</taxon>
        <taxon>Mycena</taxon>
    </lineage>
</organism>
<keyword evidence="2 6" id="KW-0812">Transmembrane</keyword>
<evidence type="ECO:0000256" key="3">
    <source>
        <dbReference type="ARBA" id="ARBA00022989"/>
    </source>
</evidence>
<feature type="region of interest" description="Disordered" evidence="5">
    <location>
        <begin position="130"/>
        <end position="173"/>
    </location>
</feature>
<dbReference type="GO" id="GO:0046873">
    <property type="term" value="F:metal ion transmembrane transporter activity"/>
    <property type="evidence" value="ECO:0007669"/>
    <property type="project" value="InterPro"/>
</dbReference>
<feature type="compositionally biased region" description="Low complexity" evidence="5">
    <location>
        <begin position="132"/>
        <end position="141"/>
    </location>
</feature>
<feature type="transmembrane region" description="Helical" evidence="6">
    <location>
        <begin position="93"/>
        <end position="113"/>
    </location>
</feature>
<evidence type="ECO:0000313" key="8">
    <source>
        <dbReference type="Proteomes" id="UP000620124"/>
    </source>
</evidence>
<dbReference type="AlphaFoldDB" id="A0A8H6XR00"/>
<evidence type="ECO:0000256" key="6">
    <source>
        <dbReference type="SAM" id="Phobius"/>
    </source>
</evidence>
<keyword evidence="8" id="KW-1185">Reference proteome</keyword>
<keyword evidence="3 6" id="KW-1133">Transmembrane helix</keyword>
<name>A0A8H6XR00_9AGAR</name>
<evidence type="ECO:0000256" key="1">
    <source>
        <dbReference type="ARBA" id="ARBA00004141"/>
    </source>
</evidence>
<evidence type="ECO:0000256" key="4">
    <source>
        <dbReference type="ARBA" id="ARBA00023136"/>
    </source>
</evidence>
<proteinExistence type="predicted"/>